<evidence type="ECO:0000313" key="2">
    <source>
        <dbReference type="EMBL" id="AKD43532.1"/>
    </source>
</evidence>
<feature type="transmembrane region" description="Helical" evidence="1">
    <location>
        <begin position="28"/>
        <end position="51"/>
    </location>
</feature>
<keyword evidence="1" id="KW-1133">Transmembrane helix</keyword>
<reference evidence="2" key="2">
    <citation type="submission" date="2015-04" db="EMBL/GenBank/DDBJ databases">
        <title>Identification and manipulation of the dutomycin biosynthetic gene cluster.</title>
        <authorList>
            <person name="Zhang Q."/>
            <person name="Skidmore C."/>
            <person name="Rasmussen M."/>
            <person name="Chang C.-W.T."/>
        </authorList>
    </citation>
    <scope>NUCLEOTIDE SEQUENCE</scope>
    <source>
        <strain evidence="2">NRRL B-5482</strain>
    </source>
</reference>
<name>A0A0F6QCG9_9ACTN</name>
<keyword evidence="1" id="KW-0812">Transmembrane</keyword>
<evidence type="ECO:0008006" key="3">
    <source>
        <dbReference type="Google" id="ProtNLM"/>
    </source>
</evidence>
<keyword evidence="1" id="KW-0472">Membrane</keyword>
<protein>
    <recommendedName>
        <fullName evidence="3">Integral membrane protein</fullName>
    </recommendedName>
</protein>
<feature type="transmembrane region" description="Helical" evidence="1">
    <location>
        <begin position="63"/>
        <end position="83"/>
    </location>
</feature>
<sequence length="149" mass="15749">MGAEVADGKTTLSATDGRARRRRAYGRGYAVLMYTVALVYFGQAVLAGQFMSGSYDALRWHQYGATLTDALLFCALVTGALLRWHGKGKLWPFLAALTLLLANQAQNGAGAARLLSLHIPLGVAMIAGAFLVALRVRHAGEPADTGTSA</sequence>
<dbReference type="AlphaFoldDB" id="A0A0F6QCG9"/>
<dbReference type="EMBL" id="KP710956">
    <property type="protein sequence ID" value="AKD43532.1"/>
    <property type="molecule type" value="Genomic_DNA"/>
</dbReference>
<organism evidence="2">
    <name type="scientific">Streptomyces minoensis</name>
    <dbReference type="NCBI Taxonomy" id="67329"/>
    <lineage>
        <taxon>Bacteria</taxon>
        <taxon>Bacillati</taxon>
        <taxon>Actinomycetota</taxon>
        <taxon>Actinomycetes</taxon>
        <taxon>Kitasatosporales</taxon>
        <taxon>Streptomycetaceae</taxon>
        <taxon>Streptomyces</taxon>
    </lineage>
</organism>
<reference evidence="2" key="1">
    <citation type="submission" date="2015-01" db="EMBL/GenBank/DDBJ databases">
        <authorList>
            <person name="Wang S."/>
            <person name="Zhang S."/>
            <person name="Shao L."/>
            <person name="Yu D."/>
            <person name="Zhan J."/>
        </authorList>
    </citation>
    <scope>NUCLEOTIDE SEQUENCE</scope>
    <source>
        <strain evidence="2">NRRL B-5482</strain>
    </source>
</reference>
<evidence type="ECO:0000256" key="1">
    <source>
        <dbReference type="SAM" id="Phobius"/>
    </source>
</evidence>
<accession>A0A0F6QCG9</accession>
<feature type="transmembrane region" description="Helical" evidence="1">
    <location>
        <begin position="115"/>
        <end position="134"/>
    </location>
</feature>
<proteinExistence type="predicted"/>